<proteinExistence type="predicted"/>
<sequence>MIGGLFFGECSVEQQVQYSGQPSLPLMKLSLLSWNVRGMTIPSRKQFVHGVLQRTKPDVVFLQ</sequence>
<dbReference type="EMBL" id="LKAM01000003">
    <property type="protein sequence ID" value="KUM49253.1"/>
    <property type="molecule type" value="Genomic_DNA"/>
</dbReference>
<accession>A0A117NI21</accession>
<evidence type="ECO:0008006" key="2">
    <source>
        <dbReference type="Google" id="ProtNLM"/>
    </source>
</evidence>
<dbReference type="Gene3D" id="3.60.10.10">
    <property type="entry name" value="Endonuclease/exonuclease/phosphatase"/>
    <property type="match status" value="1"/>
</dbReference>
<dbReference type="InterPro" id="IPR036691">
    <property type="entry name" value="Endo/exonu/phosph_ase_sf"/>
</dbReference>
<reference evidence="1" key="1">
    <citation type="journal article" date="2015" name="Genome Biol. Evol.">
        <title>Organellar Genomes of White Spruce (Picea glauca): Assembly and Annotation.</title>
        <authorList>
            <person name="Jackman S.D."/>
            <person name="Warren R.L."/>
            <person name="Gibb E.A."/>
            <person name="Vandervalk B.P."/>
            <person name="Mohamadi H."/>
            <person name="Chu J."/>
            <person name="Raymond A."/>
            <person name="Pleasance S."/>
            <person name="Coope R."/>
            <person name="Wildung M.R."/>
            <person name="Ritland C.E."/>
            <person name="Bousquet J."/>
            <person name="Jones S.J."/>
            <person name="Bohlmann J."/>
            <person name="Birol I."/>
        </authorList>
    </citation>
    <scope>NUCLEOTIDE SEQUENCE [LARGE SCALE GENOMIC DNA]</scope>
    <source>
        <tissue evidence="1">Flushing bud</tissue>
    </source>
</reference>
<keyword evidence="1" id="KW-0496">Mitochondrion</keyword>
<dbReference type="AlphaFoldDB" id="A0A117NI21"/>
<protein>
    <recommendedName>
        <fullName evidence="2">Endonuclease/exonuclease/phosphatase domain-containing protein</fullName>
    </recommendedName>
</protein>
<organism evidence="1">
    <name type="scientific">Picea glauca</name>
    <name type="common">White spruce</name>
    <name type="synonym">Pinus glauca</name>
    <dbReference type="NCBI Taxonomy" id="3330"/>
    <lineage>
        <taxon>Eukaryota</taxon>
        <taxon>Viridiplantae</taxon>
        <taxon>Streptophyta</taxon>
        <taxon>Embryophyta</taxon>
        <taxon>Tracheophyta</taxon>
        <taxon>Spermatophyta</taxon>
        <taxon>Pinopsida</taxon>
        <taxon>Pinidae</taxon>
        <taxon>Conifers I</taxon>
        <taxon>Pinales</taxon>
        <taxon>Pinaceae</taxon>
        <taxon>Picea</taxon>
    </lineage>
</organism>
<geneLocation type="mitochondrion" evidence="1"/>
<dbReference type="SUPFAM" id="SSF56219">
    <property type="entry name" value="DNase I-like"/>
    <property type="match status" value="1"/>
</dbReference>
<comment type="caution">
    <text evidence="1">The sequence shown here is derived from an EMBL/GenBank/DDBJ whole genome shotgun (WGS) entry which is preliminary data.</text>
</comment>
<gene>
    <name evidence="1" type="ORF">ABT39_MTgene3802</name>
</gene>
<name>A0A117NI21_PICGL</name>
<evidence type="ECO:0000313" key="1">
    <source>
        <dbReference type="EMBL" id="KUM49253.1"/>
    </source>
</evidence>